<reference evidence="2" key="3">
    <citation type="submission" date="2021-05" db="UniProtKB">
        <authorList>
            <consortium name="EnsemblPlants"/>
        </authorList>
    </citation>
    <scope>IDENTIFICATION</scope>
    <source>
        <strain evidence="2">cv. B73</strain>
    </source>
</reference>
<feature type="transmembrane region" description="Helical" evidence="1">
    <location>
        <begin position="86"/>
        <end position="107"/>
    </location>
</feature>
<protein>
    <recommendedName>
        <fullName evidence="4">Phosphatidylinositol N-acetylglucosaminyltransferase subunit Y</fullName>
    </recommendedName>
</protein>
<keyword evidence="1" id="KW-0812">Transmembrane</keyword>
<dbReference type="EnsemblPlants" id="Zm00001eb141680_T001">
    <property type="protein sequence ID" value="Zm00001eb141680_P001"/>
    <property type="gene ID" value="Zm00001eb141680"/>
</dbReference>
<reference evidence="2" key="2">
    <citation type="submission" date="2019-07" db="EMBL/GenBank/DDBJ databases">
        <authorList>
            <person name="Seetharam A."/>
            <person name="Woodhouse M."/>
            <person name="Cannon E."/>
        </authorList>
    </citation>
    <scope>NUCLEOTIDE SEQUENCE [LARGE SCALE GENOMIC DNA]</scope>
    <source>
        <strain evidence="2">cv. B73</strain>
    </source>
</reference>
<accession>A0A804N7U1</accession>
<dbReference type="AlphaFoldDB" id="A0A804N7U1"/>
<dbReference type="Proteomes" id="UP000007305">
    <property type="component" value="Chromosome 3"/>
</dbReference>
<dbReference type="PANTHER" id="PTHR36485:SF1">
    <property type="entry name" value="TRANSMEMBRANE PROTEIN"/>
    <property type="match status" value="1"/>
</dbReference>
<name>A0A804N7U1_MAIZE</name>
<evidence type="ECO:0000256" key="1">
    <source>
        <dbReference type="SAM" id="Phobius"/>
    </source>
</evidence>
<dbReference type="Gramene" id="Zm00001eb141680_T001">
    <property type="protein sequence ID" value="Zm00001eb141680_P001"/>
    <property type="gene ID" value="Zm00001eb141680"/>
</dbReference>
<keyword evidence="1" id="KW-0472">Membrane</keyword>
<evidence type="ECO:0000313" key="3">
    <source>
        <dbReference type="Proteomes" id="UP000007305"/>
    </source>
</evidence>
<dbReference type="InParanoid" id="A0A804N7U1"/>
<organism evidence="2 3">
    <name type="scientific">Zea mays</name>
    <name type="common">Maize</name>
    <dbReference type="NCBI Taxonomy" id="4577"/>
    <lineage>
        <taxon>Eukaryota</taxon>
        <taxon>Viridiplantae</taxon>
        <taxon>Streptophyta</taxon>
        <taxon>Embryophyta</taxon>
        <taxon>Tracheophyta</taxon>
        <taxon>Spermatophyta</taxon>
        <taxon>Magnoliopsida</taxon>
        <taxon>Liliopsida</taxon>
        <taxon>Poales</taxon>
        <taxon>Poaceae</taxon>
        <taxon>PACMAD clade</taxon>
        <taxon>Panicoideae</taxon>
        <taxon>Andropogonodae</taxon>
        <taxon>Andropogoneae</taxon>
        <taxon>Tripsacinae</taxon>
        <taxon>Zea</taxon>
    </lineage>
</organism>
<reference evidence="3" key="1">
    <citation type="submission" date="2015-12" db="EMBL/GenBank/DDBJ databases">
        <title>Update maize B73 reference genome by single molecule sequencing technologies.</title>
        <authorList>
            <consortium name="Maize Genome Sequencing Project"/>
            <person name="Ware D."/>
        </authorList>
    </citation>
    <scope>NUCLEOTIDE SEQUENCE [LARGE SCALE GENOMIC DNA]</scope>
    <source>
        <strain evidence="3">cv. B73</strain>
    </source>
</reference>
<evidence type="ECO:0000313" key="2">
    <source>
        <dbReference type="EnsemblPlants" id="Zm00001eb141680_P001"/>
    </source>
</evidence>
<feature type="transmembrane region" description="Helical" evidence="1">
    <location>
        <begin position="127"/>
        <end position="148"/>
    </location>
</feature>
<keyword evidence="1" id="KW-1133">Transmembrane helix</keyword>
<sequence>MVSLSASIECLCRGNFVVALLLANASVSFPSLGDHHRLPCHSNVKSESAPASATFVSQPWSSPATSTHRRSTRLGNPEMDFPTDQLIGSAFIAFGLTLFVCFFYVAVVSKLLPPHQNGFLATIQNDWYYCLLVPLSLPVIIVVVYLHWLSMKMFKHA</sequence>
<dbReference type="Pfam" id="PF15159">
    <property type="entry name" value="PIG-Y"/>
    <property type="match status" value="1"/>
</dbReference>
<dbReference type="PANTHER" id="PTHR36485">
    <property type="entry name" value="OS01G0939000 PROTEIN"/>
    <property type="match status" value="1"/>
</dbReference>
<evidence type="ECO:0008006" key="4">
    <source>
        <dbReference type="Google" id="ProtNLM"/>
    </source>
</evidence>
<keyword evidence="3" id="KW-1185">Reference proteome</keyword>
<dbReference type="InterPro" id="IPR029164">
    <property type="entry name" value="PIG-Y"/>
</dbReference>
<proteinExistence type="predicted"/>